<organism evidence="2 3">
    <name type="scientific">Collinsella intestinalis</name>
    <dbReference type="NCBI Taxonomy" id="147207"/>
    <lineage>
        <taxon>Bacteria</taxon>
        <taxon>Bacillati</taxon>
        <taxon>Actinomycetota</taxon>
        <taxon>Coriobacteriia</taxon>
        <taxon>Coriobacteriales</taxon>
        <taxon>Coriobacteriaceae</taxon>
        <taxon>Collinsella</taxon>
    </lineage>
</organism>
<dbReference type="EMBL" id="JAGZJA010000008">
    <property type="protein sequence ID" value="MBS5147329.1"/>
    <property type="molecule type" value="Genomic_DNA"/>
</dbReference>
<gene>
    <name evidence="2" type="ORF">KHY67_06465</name>
</gene>
<evidence type="ECO:0000313" key="3">
    <source>
        <dbReference type="Proteomes" id="UP000738879"/>
    </source>
</evidence>
<dbReference type="Proteomes" id="UP000738879">
    <property type="component" value="Unassembled WGS sequence"/>
</dbReference>
<proteinExistence type="predicted"/>
<protein>
    <submittedName>
        <fullName evidence="2">Uncharacterized protein</fullName>
    </submittedName>
</protein>
<feature type="transmembrane region" description="Helical" evidence="1">
    <location>
        <begin position="121"/>
        <end position="143"/>
    </location>
</feature>
<comment type="caution">
    <text evidence="2">The sequence shown here is derived from an EMBL/GenBank/DDBJ whole genome shotgun (WGS) entry which is preliminary data.</text>
</comment>
<feature type="transmembrane region" description="Helical" evidence="1">
    <location>
        <begin position="95"/>
        <end position="115"/>
    </location>
</feature>
<name>A0A943GQJ1_9ACTN</name>
<dbReference type="AlphaFoldDB" id="A0A943GQJ1"/>
<evidence type="ECO:0000256" key="1">
    <source>
        <dbReference type="SAM" id="Phobius"/>
    </source>
</evidence>
<keyword evidence="1" id="KW-0472">Membrane</keyword>
<keyword evidence="1" id="KW-0812">Transmembrane</keyword>
<keyword evidence="1" id="KW-1133">Transmembrane helix</keyword>
<evidence type="ECO:0000313" key="2">
    <source>
        <dbReference type="EMBL" id="MBS5147329.1"/>
    </source>
</evidence>
<accession>A0A943GQJ1</accession>
<reference evidence="2" key="1">
    <citation type="submission" date="2021-02" db="EMBL/GenBank/DDBJ databases">
        <title>Infant gut strain persistence is associated with maternal origin, phylogeny, and functional potential including surface adhesion and iron acquisition.</title>
        <authorList>
            <person name="Lou Y.C."/>
        </authorList>
    </citation>
    <scope>NUCLEOTIDE SEQUENCE</scope>
    <source>
        <strain evidence="2">L3_128_245G1_dasL3_128_245G1_concoct_49</strain>
    </source>
</reference>
<sequence>MGMIDTGSLIVAAAGVPIPLAVSIIGKTELGTGWIGRVGARRDLARKIIETRTAPEDVVACALLRRDASMIVLRHYGFGVEGEELVELTGPAGPLLQRFLITLLITVVEILLFGYRDPAKVALLSVLTAVVSTFLASMLYGFLEKRPACKRNPVYARRSERLALLNELSALYSERSAEVASSVERENGPA</sequence>